<proteinExistence type="predicted"/>
<accession>A0A6A4HYY0</accession>
<keyword evidence="2" id="KW-1185">Reference proteome</keyword>
<evidence type="ECO:0000313" key="1">
    <source>
        <dbReference type="EMBL" id="KAE9402408.1"/>
    </source>
</evidence>
<dbReference type="EMBL" id="ML769435">
    <property type="protein sequence ID" value="KAE9402408.1"/>
    <property type="molecule type" value="Genomic_DNA"/>
</dbReference>
<organism evidence="1 2">
    <name type="scientific">Gymnopus androsaceus JB14</name>
    <dbReference type="NCBI Taxonomy" id="1447944"/>
    <lineage>
        <taxon>Eukaryota</taxon>
        <taxon>Fungi</taxon>
        <taxon>Dikarya</taxon>
        <taxon>Basidiomycota</taxon>
        <taxon>Agaricomycotina</taxon>
        <taxon>Agaricomycetes</taxon>
        <taxon>Agaricomycetidae</taxon>
        <taxon>Agaricales</taxon>
        <taxon>Marasmiineae</taxon>
        <taxon>Omphalotaceae</taxon>
        <taxon>Gymnopus</taxon>
    </lineage>
</organism>
<dbReference type="AlphaFoldDB" id="A0A6A4HYY0"/>
<gene>
    <name evidence="1" type="ORF">BT96DRAFT_937210</name>
</gene>
<dbReference type="Proteomes" id="UP000799118">
    <property type="component" value="Unassembled WGS sequence"/>
</dbReference>
<sequence>MVESVPPELLLKIFGYCIPHRGQYTYHPGRGLFPFLLVSKLWKAAAEELLYRSISIGYTDDVDCTNQAKALAGTLKRNTNMSSLVRTLSLSTFYDSTFDETAAYGEILTACKLVENVEIDGYDYDAVVCLSSALKDLEMLKHLSVSQYSQSDKACGSFCTIDQLFELILGWSRIETILVGSGTTSENAILRFPKYKRLSPDAYSAELARQSGLVREKIFNPPGGCCIYLRSLEFREECMPMDALHTHVLPIIAPSLERLSVTVYLQSQEQWSAMRAAILTWSSTLKELSVNFDTFDWRRNGVPLNLPVIMDEELCGRLTQLRTLTWSTHLAKVQSLQRLGPLETLTFMVSQISDIQELSDIVHKLTMLKNITLTEKNYRRLAIPKDMIERLNEHAAALRLDHAEDAVRWISKLDGMVQVSDWPHLDVFEDFHLCFEKYYRCGQTLPHLKLVRKPDNYNVANDLRL</sequence>
<protein>
    <submittedName>
        <fullName evidence="1">Uncharacterized protein</fullName>
    </submittedName>
</protein>
<name>A0A6A4HYY0_9AGAR</name>
<evidence type="ECO:0000313" key="2">
    <source>
        <dbReference type="Proteomes" id="UP000799118"/>
    </source>
</evidence>
<dbReference type="SUPFAM" id="SSF52047">
    <property type="entry name" value="RNI-like"/>
    <property type="match status" value="1"/>
</dbReference>
<reference evidence="1" key="1">
    <citation type="journal article" date="2019" name="Environ. Microbiol.">
        <title>Fungal ecological strategies reflected in gene transcription - a case study of two litter decomposers.</title>
        <authorList>
            <person name="Barbi F."/>
            <person name="Kohler A."/>
            <person name="Barry K."/>
            <person name="Baskaran P."/>
            <person name="Daum C."/>
            <person name="Fauchery L."/>
            <person name="Ihrmark K."/>
            <person name="Kuo A."/>
            <person name="LaButti K."/>
            <person name="Lipzen A."/>
            <person name="Morin E."/>
            <person name="Grigoriev I.V."/>
            <person name="Henrissat B."/>
            <person name="Lindahl B."/>
            <person name="Martin F."/>
        </authorList>
    </citation>
    <scope>NUCLEOTIDE SEQUENCE</scope>
    <source>
        <strain evidence="1">JB14</strain>
    </source>
</reference>